<evidence type="ECO:0000313" key="2">
    <source>
        <dbReference type="Proteomes" id="UP000199021"/>
    </source>
</evidence>
<dbReference type="AlphaFoldDB" id="A0A1H9H4M7"/>
<gene>
    <name evidence="1" type="ORF">SAMN05444359_11215</name>
</gene>
<proteinExistence type="predicted"/>
<reference evidence="2" key="1">
    <citation type="submission" date="2016-10" db="EMBL/GenBank/DDBJ databases">
        <authorList>
            <person name="Varghese N."/>
            <person name="Submissions S."/>
        </authorList>
    </citation>
    <scope>NUCLEOTIDE SEQUENCE [LARGE SCALE GENOMIC DNA]</scope>
    <source>
        <strain evidence="2">DSM 24740</strain>
    </source>
</reference>
<protein>
    <submittedName>
        <fullName evidence="1">Uncharacterized protein</fullName>
    </submittedName>
</protein>
<organism evidence="1 2">
    <name type="scientific">Neolewinella agarilytica</name>
    <dbReference type="NCBI Taxonomy" id="478744"/>
    <lineage>
        <taxon>Bacteria</taxon>
        <taxon>Pseudomonadati</taxon>
        <taxon>Bacteroidota</taxon>
        <taxon>Saprospiria</taxon>
        <taxon>Saprospirales</taxon>
        <taxon>Lewinellaceae</taxon>
        <taxon>Neolewinella</taxon>
    </lineage>
</organism>
<dbReference type="STRING" id="478744.SAMN05444359_11215"/>
<sequence>MNVEKVNLWLVILTSLLMTSCDCGISSIGIVADTRSDEVLSDVEVFRIDDDRFPVATTDSVGLYDYADFQEGAICPNTFELLFRKQGFADTTFFVNNSISDTANIMMREL</sequence>
<accession>A0A1H9H4M7</accession>
<dbReference type="PROSITE" id="PS51257">
    <property type="entry name" value="PROKAR_LIPOPROTEIN"/>
    <property type="match status" value="1"/>
</dbReference>
<name>A0A1H9H4M7_9BACT</name>
<dbReference type="InParanoid" id="A0A1H9H4M7"/>
<evidence type="ECO:0000313" key="1">
    <source>
        <dbReference type="EMBL" id="SEQ57272.1"/>
    </source>
</evidence>
<keyword evidence="2" id="KW-1185">Reference proteome</keyword>
<dbReference type="Proteomes" id="UP000199021">
    <property type="component" value="Unassembled WGS sequence"/>
</dbReference>
<dbReference type="EMBL" id="FOFB01000012">
    <property type="protein sequence ID" value="SEQ57272.1"/>
    <property type="molecule type" value="Genomic_DNA"/>
</dbReference>